<evidence type="ECO:0000313" key="3">
    <source>
        <dbReference type="EMBL" id="PLT71501.1"/>
    </source>
</evidence>
<dbReference type="EMBL" id="NIHS01000023">
    <property type="protein sequence ID" value="PLT71501.1"/>
    <property type="molecule type" value="Genomic_DNA"/>
</dbReference>
<dbReference type="EMBL" id="NIHM01000007">
    <property type="protein sequence ID" value="PLT55833.1"/>
    <property type="molecule type" value="Genomic_DNA"/>
</dbReference>
<evidence type="ECO:0000259" key="1">
    <source>
        <dbReference type="Pfam" id="PF09983"/>
    </source>
</evidence>
<dbReference type="Proteomes" id="UP000234891">
    <property type="component" value="Unassembled WGS sequence"/>
</dbReference>
<evidence type="ECO:0000313" key="5">
    <source>
        <dbReference type="Proteomes" id="UP000234891"/>
    </source>
</evidence>
<proteinExistence type="predicted"/>
<accession>A0A2N5NIZ1</accession>
<dbReference type="Pfam" id="PF09983">
    <property type="entry name" value="JetD_C"/>
    <property type="match status" value="1"/>
</dbReference>
<dbReference type="AlphaFoldDB" id="A0A2N5NIZ1"/>
<dbReference type="InterPro" id="IPR024534">
    <property type="entry name" value="JetD_C"/>
</dbReference>
<sequence length="417" mass="49416">MMTWILGNIVKQIESGTESWRAESRGGKSLANEHGELYDKKHLKSDVLQEAEQLQHKNLIQIKWADGYRGSDIERIRYRLEDKEKFYALYQQEVDAEFLPKQEKIRLYQEFLRNQLAQVKKLWIRAYYQDLLERSENKRKKDLLELLADEKKYAPCFEGLDQLTESVFKRIFSKKYLGNTKTFEQEMQSHVISTAKKFCPDVEKEMDDTTVLQQLWIEEYAQELSLKGKLHFCLKEENGSTQEINTECYRFGTTLNSQTLEHAEIKEVQNIQKIVIFENKANYISAPYKDGILYLFSHGYFSPKECRFLKQLHQVLKNQTSCEVQYFHSGDLDYGGIKIFQYIRKTIFPELEPLQMDVETYEAYQEFTEVIDPETLEKLKRVQDENPKLQELIKRLIETGKGIEQECFLIEKRGNHI</sequence>
<protein>
    <recommendedName>
        <fullName evidence="1">Wadjet protein JetD C-terminal domain-containing protein</fullName>
    </recommendedName>
</protein>
<organism evidence="2 4">
    <name type="scientific">Mediterraneibacter gnavus</name>
    <name type="common">Ruminococcus gnavus</name>
    <dbReference type="NCBI Taxonomy" id="33038"/>
    <lineage>
        <taxon>Bacteria</taxon>
        <taxon>Bacillati</taxon>
        <taxon>Bacillota</taxon>
        <taxon>Clostridia</taxon>
        <taxon>Lachnospirales</taxon>
        <taxon>Lachnospiraceae</taxon>
        <taxon>Mediterraneibacter</taxon>
    </lineage>
</organism>
<comment type="caution">
    <text evidence="2">The sequence shown here is derived from an EMBL/GenBank/DDBJ whole genome shotgun (WGS) entry which is preliminary data.</text>
</comment>
<reference evidence="4 5" key="1">
    <citation type="journal article" date="2017" name="Genome Med.">
        <title>A novel Ruminococcus gnavus clade enriched in inflammatory bowel disease patients.</title>
        <authorList>
            <person name="Hall A.B."/>
            <person name="Yassour M."/>
            <person name="Sauk J."/>
            <person name="Garner A."/>
            <person name="Jiang X."/>
            <person name="Arthur T."/>
            <person name="Lagoudas G.K."/>
            <person name="Vatanen T."/>
            <person name="Fornelos N."/>
            <person name="Wilson R."/>
            <person name="Bertha M."/>
            <person name="Cohen M."/>
            <person name="Garber J."/>
            <person name="Khalili H."/>
            <person name="Gevers D."/>
            <person name="Ananthakrishnan A.N."/>
            <person name="Kugathasan S."/>
            <person name="Lander E.S."/>
            <person name="Blainey P."/>
            <person name="Vlamakis H."/>
            <person name="Xavier R.J."/>
            <person name="Huttenhower C."/>
        </authorList>
    </citation>
    <scope>NUCLEOTIDE SEQUENCE [LARGE SCALE GENOMIC DNA]</scope>
    <source>
        <strain evidence="2 4">RJX1118</strain>
        <strain evidence="3 5">RJX1124</strain>
    </source>
</reference>
<name>A0A2N5NIZ1_MEDGN</name>
<evidence type="ECO:0000313" key="2">
    <source>
        <dbReference type="EMBL" id="PLT55833.1"/>
    </source>
</evidence>
<gene>
    <name evidence="2" type="ORF">CDL18_06540</name>
    <name evidence="3" type="ORF">CDL26_11975</name>
</gene>
<feature type="domain" description="Wadjet protein JetD C-terminal" evidence="1">
    <location>
        <begin position="254"/>
        <end position="407"/>
    </location>
</feature>
<dbReference type="Proteomes" id="UP000234849">
    <property type="component" value="Unassembled WGS sequence"/>
</dbReference>
<evidence type="ECO:0000313" key="4">
    <source>
        <dbReference type="Proteomes" id="UP000234849"/>
    </source>
</evidence>